<protein>
    <submittedName>
        <fullName evidence="2">Uncharacterized protein</fullName>
    </submittedName>
</protein>
<name>A0A9X2LUR1_STRMQ</name>
<accession>A0A9X2LUR1</accession>
<proteinExistence type="predicted"/>
<evidence type="ECO:0000313" key="3">
    <source>
        <dbReference type="Proteomes" id="UP001142400"/>
    </source>
</evidence>
<evidence type="ECO:0000313" key="2">
    <source>
        <dbReference type="EMBL" id="MCQ8829853.1"/>
    </source>
</evidence>
<keyword evidence="3" id="KW-1185">Reference proteome</keyword>
<dbReference type="RefSeq" id="WP_257631080.1">
    <property type="nucleotide sequence ID" value="NZ_JANIIC010000011.1"/>
</dbReference>
<gene>
    <name evidence="2" type="ORF">NQU54_12335</name>
</gene>
<dbReference type="EMBL" id="JANIIC010000011">
    <property type="protein sequence ID" value="MCQ8829853.1"/>
    <property type="molecule type" value="Genomic_DNA"/>
</dbReference>
<organism evidence="2 3">
    <name type="scientific">Streptomyces malaysiensis subsp. samsunensis</name>
    <dbReference type="NCBI Taxonomy" id="459658"/>
    <lineage>
        <taxon>Bacteria</taxon>
        <taxon>Bacillati</taxon>
        <taxon>Actinomycetota</taxon>
        <taxon>Actinomycetes</taxon>
        <taxon>Kitasatosporales</taxon>
        <taxon>Streptomycetaceae</taxon>
        <taxon>Streptomyces</taxon>
        <taxon>Streptomyces violaceusniger group</taxon>
    </lineage>
</organism>
<dbReference type="AlphaFoldDB" id="A0A9X2LUR1"/>
<sequence>MFGFAAIGRALDAVAKRWLQRGKETDRQRRLSYDRRHQAKTEKYEAQKEREREETERAKQIRELCDTAVRAIYAALPAEKELSDRLIHEGAKLHLELKKHGEEVNSRDITLWVLGEREKADSPEYDEALVPVREALLTLSPYLLIQWGREKYPMESDLLGWIQRIKLFRESIPVLGVGSSLLDQG</sequence>
<feature type="region of interest" description="Disordered" evidence="1">
    <location>
        <begin position="29"/>
        <end position="57"/>
    </location>
</feature>
<comment type="caution">
    <text evidence="2">The sequence shown here is derived from an EMBL/GenBank/DDBJ whole genome shotgun (WGS) entry which is preliminary data.</text>
</comment>
<reference evidence="2" key="1">
    <citation type="submission" date="2022-06" db="EMBL/GenBank/DDBJ databases">
        <title>WGS of actinobacteria.</title>
        <authorList>
            <person name="Thawai C."/>
        </authorList>
    </citation>
    <scope>NUCLEOTIDE SEQUENCE</scope>
    <source>
        <strain evidence="2">DSM 42010</strain>
    </source>
</reference>
<evidence type="ECO:0000256" key="1">
    <source>
        <dbReference type="SAM" id="MobiDB-lite"/>
    </source>
</evidence>
<dbReference type="Proteomes" id="UP001142400">
    <property type="component" value="Unassembled WGS sequence"/>
</dbReference>